<dbReference type="Proteomes" id="UP000006637">
    <property type="component" value="Chromosome"/>
</dbReference>
<evidence type="ECO:0000313" key="2">
    <source>
        <dbReference type="EMBL" id="ABG04207.1"/>
    </source>
</evidence>
<feature type="transmembrane region" description="Helical" evidence="1">
    <location>
        <begin position="163"/>
        <end position="183"/>
    </location>
</feature>
<dbReference type="HOGENOM" id="CLU_405372_0_0_11"/>
<keyword evidence="1" id="KW-0472">Membrane</keyword>
<proteinExistence type="predicted"/>
<name>Q1AWM1_RUBXD</name>
<feature type="transmembrane region" description="Helical" evidence="1">
    <location>
        <begin position="6"/>
        <end position="24"/>
    </location>
</feature>
<evidence type="ECO:0008006" key="4">
    <source>
        <dbReference type="Google" id="ProtNLM"/>
    </source>
</evidence>
<dbReference type="KEGG" id="rxy:Rxyl_1242"/>
<feature type="transmembrane region" description="Helical" evidence="1">
    <location>
        <begin position="515"/>
        <end position="533"/>
    </location>
</feature>
<feature type="transmembrane region" description="Helical" evidence="1">
    <location>
        <begin position="96"/>
        <end position="118"/>
    </location>
</feature>
<feature type="transmembrane region" description="Helical" evidence="1">
    <location>
        <begin position="62"/>
        <end position="84"/>
    </location>
</feature>
<dbReference type="AlphaFoldDB" id="Q1AWM1"/>
<keyword evidence="1" id="KW-1133">Transmembrane helix</keyword>
<feature type="transmembrane region" description="Helical" evidence="1">
    <location>
        <begin position="368"/>
        <end position="386"/>
    </location>
</feature>
<feature type="transmembrane region" description="Helical" evidence="1">
    <location>
        <begin position="130"/>
        <end position="151"/>
    </location>
</feature>
<dbReference type="eggNOG" id="COG4743">
    <property type="taxonomic scope" value="Bacteria"/>
</dbReference>
<feature type="transmembrane region" description="Helical" evidence="1">
    <location>
        <begin position="425"/>
        <end position="447"/>
    </location>
</feature>
<dbReference type="EMBL" id="CP000386">
    <property type="protein sequence ID" value="ABG04207.1"/>
    <property type="molecule type" value="Genomic_DNA"/>
</dbReference>
<protein>
    <recommendedName>
        <fullName evidence="4">Glycosyltransferase RgtA/B/C/D-like domain-containing protein</fullName>
    </recommendedName>
</protein>
<evidence type="ECO:0000313" key="3">
    <source>
        <dbReference type="Proteomes" id="UP000006637"/>
    </source>
</evidence>
<keyword evidence="3" id="KW-1185">Reference proteome</keyword>
<feature type="transmembrane region" description="Helical" evidence="1">
    <location>
        <begin position="459"/>
        <end position="478"/>
    </location>
</feature>
<feature type="transmembrane region" description="Helical" evidence="1">
    <location>
        <begin position="36"/>
        <end position="56"/>
    </location>
</feature>
<accession>Q1AWM1</accession>
<dbReference type="OrthoDB" id="5243854at2"/>
<feature type="transmembrane region" description="Helical" evidence="1">
    <location>
        <begin position="294"/>
        <end position="312"/>
    </location>
</feature>
<sequence length="687" mass="71877">MLRDLVLALCVALPLVLLPGYPWARVLSGVGDRAARLAFAAALSLALVPPATIAAARLSGTGVTAGAALLGGAAVLLSGVAAWLAFGPAPAADKPLLSLPAAPLGVGALLPLAGALLAGLGVASGALGGWWPPVVAALLAGAAGALGLLSRGREPELPVSREGFAFGRLGLPAALGLALLWGYSGPVLHDWPFIRGVDHYSHAVMANLMMERAEIYPYLIYPPGFHTMTAAVSRLSGLEPLELFPVLAPAFLLLPALSLYALGGALWGRRCGALAAPLAVLPGGTYYYFQDAMYPNLVTAQFLLPMSLAALLRLYAAPGLRPALLAALLGSSVVLYHQVSAMYLGMLLGVLGVWALPYLLLRERALGGWLLLSFSLLGALSALYAWDTYDLPRTGAGLLGGVGPGATGEAVEMALGTQPPYGFEFLFGTMVSLPVLCLGLFGCALAAGAARRAGRAPALACLTLSLWAFVLFVGSRTAMSGFPQRFGRDLGLPLALFAALGLLALLRSLVPRAPLAVYATAAAALLAVGMVGVRGVQSLQYAAGPSVQLTMTPGIAAAGEWLERHNAGGNIMVGPHANQVPSRMMLAMGDYSALQSFTRKQILRPRDLPPGGKGPLLDVLRVVENPGGEGVPGILRRRDVRYIVLYKDMPDRPTRDYWRAFLRLPERYEVRFENGDVLIVEPRVARP</sequence>
<dbReference type="RefSeq" id="WP_011564225.1">
    <property type="nucleotide sequence ID" value="NC_008148.1"/>
</dbReference>
<organism evidence="2 3">
    <name type="scientific">Rubrobacter xylanophilus (strain DSM 9941 / JCM 11954 / NBRC 16129 / PRD-1)</name>
    <dbReference type="NCBI Taxonomy" id="266117"/>
    <lineage>
        <taxon>Bacteria</taxon>
        <taxon>Bacillati</taxon>
        <taxon>Actinomycetota</taxon>
        <taxon>Rubrobacteria</taxon>
        <taxon>Rubrobacterales</taxon>
        <taxon>Rubrobacteraceae</taxon>
        <taxon>Rubrobacter</taxon>
    </lineage>
</organism>
<feature type="transmembrane region" description="Helical" evidence="1">
    <location>
        <begin position="342"/>
        <end position="361"/>
    </location>
</feature>
<feature type="transmembrane region" description="Helical" evidence="1">
    <location>
        <begin position="243"/>
        <end position="262"/>
    </location>
</feature>
<feature type="transmembrane region" description="Helical" evidence="1">
    <location>
        <begin position="490"/>
        <end position="510"/>
    </location>
</feature>
<keyword evidence="1" id="KW-0812">Transmembrane</keyword>
<evidence type="ECO:0000256" key="1">
    <source>
        <dbReference type="SAM" id="Phobius"/>
    </source>
</evidence>
<dbReference type="STRING" id="266117.Rxyl_1242"/>
<reference evidence="2 3" key="1">
    <citation type="submission" date="2006-06" db="EMBL/GenBank/DDBJ databases">
        <title>Complete sequence of Rubrobacter xylanophilus DSM 9941.</title>
        <authorList>
            <consortium name="US DOE Joint Genome Institute"/>
            <person name="Copeland A."/>
            <person name="Lucas S."/>
            <person name="Lapidus A."/>
            <person name="Barry K."/>
            <person name="Detter J.C."/>
            <person name="Glavina del Rio T."/>
            <person name="Hammon N."/>
            <person name="Israni S."/>
            <person name="Dalin E."/>
            <person name="Tice H."/>
            <person name="Pitluck S."/>
            <person name="Munk A.C."/>
            <person name="Brettin T."/>
            <person name="Bruce D."/>
            <person name="Han C."/>
            <person name="Tapia R."/>
            <person name="Gilna P."/>
            <person name="Schmutz J."/>
            <person name="Larimer F."/>
            <person name="Land M."/>
            <person name="Hauser L."/>
            <person name="Kyrpides N."/>
            <person name="Lykidis A."/>
            <person name="da Costa M.S."/>
            <person name="Rainey F.A."/>
            <person name="Empadinhas N."/>
            <person name="Jolivet E."/>
            <person name="Battista J.R."/>
            <person name="Richardson P."/>
        </authorList>
    </citation>
    <scope>NUCLEOTIDE SEQUENCE [LARGE SCALE GENOMIC DNA]</scope>
    <source>
        <strain evidence="3">DSM 9941 / NBRC 16129 / PRD-1</strain>
    </source>
</reference>
<gene>
    <name evidence="2" type="ordered locus">Rxyl_1242</name>
</gene>